<evidence type="ECO:0000256" key="1">
    <source>
        <dbReference type="SAM" id="MobiDB-lite"/>
    </source>
</evidence>
<comment type="caution">
    <text evidence="3">The sequence shown here is derived from an EMBL/GenBank/DDBJ whole genome shotgun (WGS) entry which is preliminary data.</text>
</comment>
<feature type="region of interest" description="Disordered" evidence="1">
    <location>
        <begin position="74"/>
        <end position="102"/>
    </location>
</feature>
<dbReference type="Proteomes" id="UP000006772">
    <property type="component" value="Unassembled WGS sequence"/>
</dbReference>
<name>A0AAI9N197_9BURK</name>
<organism evidence="3 4">
    <name type="scientific">Herbaspirillum frisingense GSF30</name>
    <dbReference type="NCBI Taxonomy" id="864073"/>
    <lineage>
        <taxon>Bacteria</taxon>
        <taxon>Pseudomonadati</taxon>
        <taxon>Pseudomonadota</taxon>
        <taxon>Betaproteobacteria</taxon>
        <taxon>Burkholderiales</taxon>
        <taxon>Oxalobacteraceae</taxon>
        <taxon>Herbaspirillum</taxon>
    </lineage>
</organism>
<evidence type="ECO:0000256" key="2">
    <source>
        <dbReference type="SAM" id="SignalP"/>
    </source>
</evidence>
<sequence length="141" mass="15113">MRRLLLLLLALLIPLQLLAATGESQLREQLRTELHNALHSAASAASCLQAGPDLRGWHALTALAGVTDLADVAGATASEPGAPVDDDDDRPSLQGELEDPTLPARIATPELLWYPFPHAFSAIPAWSSYLRDQLRPPPLVA</sequence>
<dbReference type="EMBL" id="AEEC02000064">
    <property type="protein sequence ID" value="EOA02150.1"/>
    <property type="molecule type" value="Genomic_DNA"/>
</dbReference>
<feature type="signal peptide" evidence="2">
    <location>
        <begin position="1"/>
        <end position="19"/>
    </location>
</feature>
<evidence type="ECO:0000313" key="3">
    <source>
        <dbReference type="EMBL" id="EOA02150.1"/>
    </source>
</evidence>
<dbReference type="AlphaFoldDB" id="A0AAI9N197"/>
<protein>
    <submittedName>
        <fullName evidence="3">Uncharacterized protein</fullName>
    </submittedName>
</protein>
<feature type="chain" id="PRO_5042578395" evidence="2">
    <location>
        <begin position="20"/>
        <end position="141"/>
    </location>
</feature>
<gene>
    <name evidence="3" type="ORF">HFRIS_023982</name>
</gene>
<dbReference type="RefSeq" id="WP_006465600.1">
    <property type="nucleotide sequence ID" value="NZ_AEEC02000064.1"/>
</dbReference>
<evidence type="ECO:0000313" key="4">
    <source>
        <dbReference type="Proteomes" id="UP000006772"/>
    </source>
</evidence>
<accession>A0AAI9N197</accession>
<reference evidence="3 4" key="1">
    <citation type="journal article" date="2013" name="Front. Microbiol.">
        <title>The genome of the endophytic bacterium H. frisingense GSF30(T) identifies diverse strategies in the Herbaspirillum genus to interact with plants.</title>
        <authorList>
            <person name="Straub D."/>
            <person name="Rothballer M."/>
            <person name="Hartmann A."/>
            <person name="Ludewig U."/>
        </authorList>
    </citation>
    <scope>NUCLEOTIDE SEQUENCE [LARGE SCALE GENOMIC DNA]</scope>
    <source>
        <strain evidence="3 4">GSF30</strain>
    </source>
</reference>
<keyword evidence="2" id="KW-0732">Signal</keyword>
<proteinExistence type="predicted"/>